<reference evidence="2" key="1">
    <citation type="journal article" date="2019" name="Int. J. Syst. Evol. Microbiol.">
        <title>The Global Catalogue of Microorganisms (GCM) 10K type strain sequencing project: providing services to taxonomists for standard genome sequencing and annotation.</title>
        <authorList>
            <consortium name="The Broad Institute Genomics Platform"/>
            <consortium name="The Broad Institute Genome Sequencing Center for Infectious Disease"/>
            <person name="Wu L."/>
            <person name="Ma J."/>
        </authorList>
    </citation>
    <scope>NUCLEOTIDE SEQUENCE [LARGE SCALE GENOMIC DNA]</scope>
    <source>
        <strain evidence="2">JCM 17633</strain>
    </source>
</reference>
<comment type="caution">
    <text evidence="1">The sequence shown here is derived from an EMBL/GenBank/DDBJ whole genome shotgun (WGS) entry which is preliminary data.</text>
</comment>
<dbReference type="InterPro" id="IPR042099">
    <property type="entry name" value="ANL_N_sf"/>
</dbReference>
<accession>A0ABP8CMR1</accession>
<dbReference type="PANTHER" id="PTHR36932:SF1">
    <property type="entry name" value="CAPSULAR POLYSACCHARIDE BIOSYNTHESIS PROTEIN"/>
    <property type="match status" value="1"/>
</dbReference>
<organism evidence="1 2">
    <name type="scientific">Winogradskyella damuponensis</name>
    <dbReference type="NCBI Taxonomy" id="943939"/>
    <lineage>
        <taxon>Bacteria</taxon>
        <taxon>Pseudomonadati</taxon>
        <taxon>Bacteroidota</taxon>
        <taxon>Flavobacteriia</taxon>
        <taxon>Flavobacteriales</taxon>
        <taxon>Flavobacteriaceae</taxon>
        <taxon>Winogradskyella</taxon>
    </lineage>
</organism>
<protein>
    <submittedName>
        <fullName evidence="1">Phenylacetate--CoA ligase family protein</fullName>
    </submittedName>
</protein>
<dbReference type="Gene3D" id="3.40.50.12780">
    <property type="entry name" value="N-terminal domain of ligase-like"/>
    <property type="match status" value="1"/>
</dbReference>
<evidence type="ECO:0000313" key="2">
    <source>
        <dbReference type="Proteomes" id="UP001501682"/>
    </source>
</evidence>
<sequence>MILNYTRHNLFWLLDRIKGNTIKKLLNEITFCIENPNSIKAKQVKDAHLKRLIAHSVKTTPYYKPFGDATDISDFPVIRKTTIQDNFKAFQSKKFKDKTNFKVSTSGSTGVPFFLFQNKNKRHRNHADAIYFYNQSDFKIGNKLYELEVWRNHNKKDALKSWLQNIVQFDVSRLTEDRIKTFLELLKLDKQSKKTLLGFASAYEMIAQYLEKNNLVLKDLGLTSAIANSEYLNSYTKTTLGKHLNTTVLSRYSSEEIGIIAQQTIDSPNCFVINEASYHIELLQLDNDLPAERGDFGRIIVTDLFNYAMPIIRYDTGDIAKLGEHKNGIKVFTQIEGRKMDLIYDSKGNMMSSFVVYTKFYKYYHLLKQYQFIQQGEKTYDIKLNLQGDTFPFEDDLIADIKSDFGEDAVIHIIYVDEIPALASGKRRKVINNYKKS</sequence>
<name>A0ABP8CMR1_9FLAO</name>
<dbReference type="PANTHER" id="PTHR36932">
    <property type="entry name" value="CAPSULAR POLYSACCHARIDE BIOSYNTHESIS PROTEIN"/>
    <property type="match status" value="1"/>
</dbReference>
<dbReference type="Proteomes" id="UP001501682">
    <property type="component" value="Unassembled WGS sequence"/>
</dbReference>
<keyword evidence="1" id="KW-0436">Ligase</keyword>
<dbReference type="SUPFAM" id="SSF56801">
    <property type="entry name" value="Acetyl-CoA synthetase-like"/>
    <property type="match status" value="1"/>
</dbReference>
<proteinExistence type="predicted"/>
<dbReference type="RefSeq" id="WP_344712435.1">
    <property type="nucleotide sequence ID" value="NZ_BAABCB010000005.1"/>
</dbReference>
<keyword evidence="2" id="KW-1185">Reference proteome</keyword>
<dbReference type="InterPro" id="IPR053158">
    <property type="entry name" value="CapK_Type1_Caps_Biosynth"/>
</dbReference>
<evidence type="ECO:0000313" key="1">
    <source>
        <dbReference type="EMBL" id="GAA4241039.1"/>
    </source>
</evidence>
<dbReference type="EMBL" id="BAABCB010000005">
    <property type="protein sequence ID" value="GAA4241039.1"/>
    <property type="molecule type" value="Genomic_DNA"/>
</dbReference>
<dbReference type="GO" id="GO:0016874">
    <property type="term" value="F:ligase activity"/>
    <property type="evidence" value="ECO:0007669"/>
    <property type="project" value="UniProtKB-KW"/>
</dbReference>
<gene>
    <name evidence="1" type="ORF">GCM10022292_05820</name>
</gene>